<dbReference type="AlphaFoldDB" id="A0A5B2V1K3"/>
<evidence type="ECO:0000313" key="6">
    <source>
        <dbReference type="EMBL" id="SDU92026.1"/>
    </source>
</evidence>
<dbReference type="InterPro" id="IPR016181">
    <property type="entry name" value="Acyl_CoA_acyltransferase"/>
</dbReference>
<dbReference type="OrthoDB" id="336415at2"/>
<evidence type="ECO:0000256" key="3">
    <source>
        <dbReference type="ARBA" id="ARBA00038502"/>
    </source>
</evidence>
<dbReference type="EMBL" id="LT629800">
    <property type="protein sequence ID" value="SDU92026.1"/>
    <property type="molecule type" value="Genomic_DNA"/>
</dbReference>
<dbReference type="EMBL" id="VUOL01000001">
    <property type="protein sequence ID" value="KAA2233453.1"/>
    <property type="molecule type" value="Genomic_DNA"/>
</dbReference>
<evidence type="ECO:0000313" key="5">
    <source>
        <dbReference type="EMBL" id="KAA2233453.1"/>
    </source>
</evidence>
<dbReference type="CDD" id="cd04301">
    <property type="entry name" value="NAT_SF"/>
    <property type="match status" value="1"/>
</dbReference>
<evidence type="ECO:0000256" key="2">
    <source>
        <dbReference type="ARBA" id="ARBA00023315"/>
    </source>
</evidence>
<reference evidence="6 7" key="1">
    <citation type="submission" date="2016-10" db="EMBL/GenBank/DDBJ databases">
        <authorList>
            <person name="Varghese N."/>
            <person name="Submissions S."/>
        </authorList>
    </citation>
    <scope>NUCLEOTIDE SEQUENCE [LARGE SCALE GENOMIC DNA]</scope>
    <source>
        <strain evidence="6 7">BS2771</strain>
    </source>
</reference>
<dbReference type="PROSITE" id="PS51186">
    <property type="entry name" value="GNAT"/>
    <property type="match status" value="1"/>
</dbReference>
<keyword evidence="7" id="KW-1185">Reference proteome</keyword>
<evidence type="ECO:0000256" key="1">
    <source>
        <dbReference type="ARBA" id="ARBA00022679"/>
    </source>
</evidence>
<dbReference type="InterPro" id="IPR051531">
    <property type="entry name" value="N-acetyltransferase"/>
</dbReference>
<keyword evidence="2" id="KW-0012">Acyltransferase</keyword>
<dbReference type="Pfam" id="PF00583">
    <property type="entry name" value="Acetyltransf_1"/>
    <property type="match status" value="1"/>
</dbReference>
<dbReference type="PANTHER" id="PTHR43792">
    <property type="entry name" value="GNAT FAMILY, PUTATIVE (AFU_ORTHOLOGUE AFUA_3G00765)-RELATED-RELATED"/>
    <property type="match status" value="1"/>
</dbReference>
<comment type="similarity">
    <text evidence="3">Belongs to the acetyltransferase family. RimJ subfamily.</text>
</comment>
<reference evidence="5 8" key="2">
    <citation type="submission" date="2019-09" db="EMBL/GenBank/DDBJ databases">
        <title>Draft genome sequence of Pseudomonas brenneri CCUG 51514(T).</title>
        <authorList>
            <person name="Tunovic T."/>
            <person name="Pineiro-Iglesias B."/>
            <person name="Unosson C."/>
            <person name="Inganas E."/>
            <person name="Ohlen M."/>
            <person name="Cardew S."/>
            <person name="Jensie-Markopoulos S."/>
            <person name="Salva-Serra F."/>
            <person name="Jaen-Luchoro D."/>
            <person name="Svensson-Stadler L."/>
            <person name="Chun J."/>
            <person name="Moore E."/>
        </authorList>
    </citation>
    <scope>NUCLEOTIDE SEQUENCE [LARGE SCALE GENOMIC DNA]</scope>
    <source>
        <strain evidence="5 8">CCUG 51514</strain>
    </source>
</reference>
<organism evidence="5 8">
    <name type="scientific">Pseudomonas brenneri</name>
    <dbReference type="NCBI Taxonomy" id="129817"/>
    <lineage>
        <taxon>Bacteria</taxon>
        <taxon>Pseudomonadati</taxon>
        <taxon>Pseudomonadota</taxon>
        <taxon>Gammaproteobacteria</taxon>
        <taxon>Pseudomonadales</taxon>
        <taxon>Pseudomonadaceae</taxon>
        <taxon>Pseudomonas</taxon>
    </lineage>
</organism>
<dbReference type="PANTHER" id="PTHR43792:SF8">
    <property type="entry name" value="[RIBOSOMAL PROTEIN US5]-ALANINE N-ACETYLTRANSFERASE"/>
    <property type="match status" value="1"/>
</dbReference>
<accession>A0A5B2V1K3</accession>
<dbReference type="Gene3D" id="3.40.630.30">
    <property type="match status" value="1"/>
</dbReference>
<keyword evidence="1 5" id="KW-0808">Transferase</keyword>
<dbReference type="Proteomes" id="UP000325296">
    <property type="component" value="Unassembled WGS sequence"/>
</dbReference>
<proteinExistence type="inferred from homology"/>
<name>A0A5B2V1K3_9PSED</name>
<dbReference type="GO" id="GO:0016747">
    <property type="term" value="F:acyltransferase activity, transferring groups other than amino-acyl groups"/>
    <property type="evidence" value="ECO:0007669"/>
    <property type="project" value="InterPro"/>
</dbReference>
<evidence type="ECO:0000313" key="8">
    <source>
        <dbReference type="Proteomes" id="UP000325296"/>
    </source>
</evidence>
<dbReference type="RefSeq" id="WP_032860570.1">
    <property type="nucleotide sequence ID" value="NZ_BMNU01000001.1"/>
</dbReference>
<dbReference type="InterPro" id="IPR000182">
    <property type="entry name" value="GNAT_dom"/>
</dbReference>
<evidence type="ECO:0000259" key="4">
    <source>
        <dbReference type="PROSITE" id="PS51186"/>
    </source>
</evidence>
<protein>
    <submittedName>
        <fullName evidence="5 6">Acetyltransferase</fullName>
    </submittedName>
</protein>
<dbReference type="Proteomes" id="UP000199620">
    <property type="component" value="Chromosome I"/>
</dbReference>
<dbReference type="SUPFAM" id="SSF55729">
    <property type="entry name" value="Acyl-CoA N-acyltransferases (Nat)"/>
    <property type="match status" value="1"/>
</dbReference>
<gene>
    <name evidence="5" type="ORF">F1720_00025</name>
    <name evidence="6" type="ORF">SAMN04490181_1556</name>
</gene>
<evidence type="ECO:0000313" key="7">
    <source>
        <dbReference type="Proteomes" id="UP000199620"/>
    </source>
</evidence>
<feature type="domain" description="N-acetyltransferase" evidence="4">
    <location>
        <begin position="8"/>
        <end position="168"/>
    </location>
</feature>
<sequence length="170" mass="19062">MPAPDSKIVIQRFAETHLEGMHALYNEPAVCRQVLQMPFQSLEVWRKRLADTNERLLRLVAVQAGEVIGNCTLEQYSRSRQSHVGGIGMGVAVAWQGQGVGTQLLGAALEVADNWMNLRRVELTVYVDNEPAQALYRKFGFETEGRLRDYAVRDGVFVDALSMARLRQTA</sequence>